<dbReference type="NCBIfam" id="NF001140">
    <property type="entry name" value="PRK00147.1"/>
    <property type="match status" value="1"/>
</dbReference>
<keyword evidence="7" id="KW-1185">Reference proteome</keyword>
<evidence type="ECO:0000256" key="4">
    <source>
        <dbReference type="ARBA" id="ARBA00022785"/>
    </source>
</evidence>
<gene>
    <name evidence="5 6" type="primary">queA</name>
    <name evidence="6" type="ORF">PUR21_18820</name>
</gene>
<evidence type="ECO:0000256" key="2">
    <source>
        <dbReference type="ARBA" id="ARBA00022679"/>
    </source>
</evidence>
<keyword evidence="2 5" id="KW-0808">Transferase</keyword>
<comment type="subcellular location">
    <subcellularLocation>
        <location evidence="5">Cytoplasm</location>
    </subcellularLocation>
</comment>
<comment type="pathway">
    <text evidence="5">tRNA modification; tRNA-queuosine biosynthesis.</text>
</comment>
<evidence type="ECO:0000313" key="7">
    <source>
        <dbReference type="Proteomes" id="UP001404845"/>
    </source>
</evidence>
<dbReference type="SUPFAM" id="SSF111337">
    <property type="entry name" value="QueA-like"/>
    <property type="match status" value="1"/>
</dbReference>
<keyword evidence="3 5" id="KW-0949">S-adenosyl-L-methionine</keyword>
<proteinExistence type="inferred from homology"/>
<dbReference type="Gene3D" id="2.40.10.240">
    <property type="entry name" value="QueA-like"/>
    <property type="match status" value="1"/>
</dbReference>
<dbReference type="Proteomes" id="UP001404845">
    <property type="component" value="Unassembled WGS sequence"/>
</dbReference>
<comment type="subunit">
    <text evidence="5">Monomer.</text>
</comment>
<dbReference type="PANTHER" id="PTHR30307">
    <property type="entry name" value="S-ADENOSYLMETHIONINE:TRNA RIBOSYLTRANSFERASE-ISOMERASE"/>
    <property type="match status" value="1"/>
</dbReference>
<evidence type="ECO:0000256" key="1">
    <source>
        <dbReference type="ARBA" id="ARBA00022490"/>
    </source>
</evidence>
<keyword evidence="1 5" id="KW-0963">Cytoplasm</keyword>
<comment type="catalytic activity">
    <reaction evidence="5">
        <text>7-aminomethyl-7-carbaguanosine(34) in tRNA + S-adenosyl-L-methionine = epoxyqueuosine(34) in tRNA + adenine + L-methionine + 2 H(+)</text>
        <dbReference type="Rhea" id="RHEA:32155"/>
        <dbReference type="Rhea" id="RHEA-COMP:10342"/>
        <dbReference type="Rhea" id="RHEA-COMP:18582"/>
        <dbReference type="ChEBI" id="CHEBI:15378"/>
        <dbReference type="ChEBI" id="CHEBI:16708"/>
        <dbReference type="ChEBI" id="CHEBI:57844"/>
        <dbReference type="ChEBI" id="CHEBI:59789"/>
        <dbReference type="ChEBI" id="CHEBI:82833"/>
        <dbReference type="ChEBI" id="CHEBI:194443"/>
        <dbReference type="EC" id="2.4.99.17"/>
    </reaction>
</comment>
<dbReference type="RefSeq" id="WP_183667933.1">
    <property type="nucleotide sequence ID" value="NZ_JACHOS010000007.1"/>
</dbReference>
<evidence type="ECO:0000256" key="5">
    <source>
        <dbReference type="HAMAP-Rule" id="MF_00113"/>
    </source>
</evidence>
<dbReference type="InterPro" id="IPR036100">
    <property type="entry name" value="QueA_sf"/>
</dbReference>
<dbReference type="GO" id="GO:0051075">
    <property type="term" value="F:S-adenosylmethionine:tRNA ribosyltransferase-isomerase activity"/>
    <property type="evidence" value="ECO:0007669"/>
    <property type="project" value="UniProtKB-EC"/>
</dbReference>
<dbReference type="InterPro" id="IPR042118">
    <property type="entry name" value="QueA_dom1"/>
</dbReference>
<protein>
    <recommendedName>
        <fullName evidence="5">S-adenosylmethionine:tRNA ribosyltransferase-isomerase</fullName>
        <ecNumber evidence="5">2.4.99.17</ecNumber>
    </recommendedName>
    <alternativeName>
        <fullName evidence="5">Queuosine biosynthesis protein QueA</fullName>
    </alternativeName>
</protein>
<sequence>MRVDLFDFELPEAAIALRPASPRDASRLLVVRPGAPLADRGVRDLPALLNPGDALVFNDTRVIPARLSGIRHRAGGSGQRCEAMLHLREAPDRWRAFARPAKRLAPGDRIRFGNGDAGQAASEVCALSALDATVEERGEGGEILLRFDLSGPALDEAIAGLGALPLPPYIAGKRATDARDTADYQTVYAREPGAVAAPTAGLHFSDALLEGIDGAGIERLHVTLHVGAGTFLPVKADDTDAHRMHAEIGLLDAATAERLNAVRARGNRIVAVGTTALRLLESAAGPDGTIRPFSGATDIFITPGYRFRAVDALMTNFHLPRSTLFMLVSAFSGLDTMRAAYAHAIRSGYRFYSYGDASLLFRERIPTPEHVA</sequence>
<comment type="similarity">
    <text evidence="5">Belongs to the QueA family.</text>
</comment>
<dbReference type="InterPro" id="IPR042119">
    <property type="entry name" value="QueA_dom2"/>
</dbReference>
<accession>A0ABU9ZFQ0</accession>
<dbReference type="InterPro" id="IPR003699">
    <property type="entry name" value="QueA"/>
</dbReference>
<name>A0ABU9ZFQ0_9HYPH</name>
<organism evidence="6 7">
    <name type="scientific">Methylorubrum rhodesianum</name>
    <dbReference type="NCBI Taxonomy" id="29427"/>
    <lineage>
        <taxon>Bacteria</taxon>
        <taxon>Pseudomonadati</taxon>
        <taxon>Pseudomonadota</taxon>
        <taxon>Alphaproteobacteria</taxon>
        <taxon>Hyphomicrobiales</taxon>
        <taxon>Methylobacteriaceae</taxon>
        <taxon>Methylorubrum</taxon>
    </lineage>
</organism>
<comment type="caution">
    <text evidence="6">The sequence shown here is derived from an EMBL/GenBank/DDBJ whole genome shotgun (WGS) entry which is preliminary data.</text>
</comment>
<evidence type="ECO:0000256" key="3">
    <source>
        <dbReference type="ARBA" id="ARBA00022691"/>
    </source>
</evidence>
<dbReference type="Gene3D" id="3.40.1780.10">
    <property type="entry name" value="QueA-like"/>
    <property type="match status" value="2"/>
</dbReference>
<keyword evidence="6" id="KW-0328">Glycosyltransferase</keyword>
<dbReference type="NCBIfam" id="TIGR00113">
    <property type="entry name" value="queA"/>
    <property type="match status" value="1"/>
</dbReference>
<dbReference type="EMBL" id="JAQYXL010000001">
    <property type="protein sequence ID" value="MEN3229675.1"/>
    <property type="molecule type" value="Genomic_DNA"/>
</dbReference>
<dbReference type="HAMAP" id="MF_00113">
    <property type="entry name" value="QueA"/>
    <property type="match status" value="1"/>
</dbReference>
<keyword evidence="4 5" id="KW-0671">Queuosine biosynthesis</keyword>
<evidence type="ECO:0000313" key="6">
    <source>
        <dbReference type="EMBL" id="MEN3229675.1"/>
    </source>
</evidence>
<reference evidence="6 7" key="1">
    <citation type="journal article" date="2023" name="PLoS ONE">
        <title>Complete genome assembly of Hawai'i environmental nontuberculous mycobacteria reveals unexpected co-isolation with methylobacteria.</title>
        <authorList>
            <person name="Hendrix J."/>
            <person name="Epperson L.E."/>
            <person name="Tong E.I."/>
            <person name="Chan Y.L."/>
            <person name="Hasan N.A."/>
            <person name="Dawrs S.N."/>
            <person name="Norton G.J."/>
            <person name="Virdi R."/>
            <person name="Crooks J.L."/>
            <person name="Chan E.D."/>
            <person name="Honda J.R."/>
            <person name="Strong M."/>
        </authorList>
    </citation>
    <scope>NUCLEOTIDE SEQUENCE [LARGE SCALE GENOMIC DNA]</scope>
    <source>
        <strain evidence="6 7">NJH_HI01</strain>
    </source>
</reference>
<dbReference type="Pfam" id="PF02547">
    <property type="entry name" value="Queuosine_synth"/>
    <property type="match status" value="1"/>
</dbReference>
<comment type="function">
    <text evidence="5">Transfers and isomerizes the ribose moiety from AdoMet to the 7-aminomethyl group of 7-deazaguanine (preQ1-tRNA) to give epoxyqueuosine (oQ-tRNA).</text>
</comment>
<dbReference type="EC" id="2.4.99.17" evidence="5"/>
<dbReference type="PANTHER" id="PTHR30307:SF0">
    <property type="entry name" value="S-ADENOSYLMETHIONINE:TRNA RIBOSYLTRANSFERASE-ISOMERASE"/>
    <property type="match status" value="1"/>
</dbReference>